<keyword evidence="1" id="KW-1133">Transmembrane helix</keyword>
<dbReference type="EMBL" id="BMAW01083716">
    <property type="protein sequence ID" value="GFU35339.1"/>
    <property type="molecule type" value="Genomic_DNA"/>
</dbReference>
<keyword evidence="1" id="KW-0812">Transmembrane</keyword>
<evidence type="ECO:0000256" key="1">
    <source>
        <dbReference type="SAM" id="Phobius"/>
    </source>
</evidence>
<accession>A0A8X6UNZ0</accession>
<keyword evidence="1" id="KW-0472">Membrane</keyword>
<reference evidence="2" key="1">
    <citation type="submission" date="2020-08" db="EMBL/GenBank/DDBJ databases">
        <title>Multicomponent nature underlies the extraordinary mechanical properties of spider dragline silk.</title>
        <authorList>
            <person name="Kono N."/>
            <person name="Nakamura H."/>
            <person name="Mori M."/>
            <person name="Yoshida Y."/>
            <person name="Ohtoshi R."/>
            <person name="Malay A.D."/>
            <person name="Moran D.A.P."/>
            <person name="Tomita M."/>
            <person name="Numata K."/>
            <person name="Arakawa K."/>
        </authorList>
    </citation>
    <scope>NUCLEOTIDE SEQUENCE</scope>
</reference>
<evidence type="ECO:0000313" key="3">
    <source>
        <dbReference type="Proteomes" id="UP000887013"/>
    </source>
</evidence>
<organism evidence="2 3">
    <name type="scientific">Nephila pilipes</name>
    <name type="common">Giant wood spider</name>
    <name type="synonym">Nephila maculata</name>
    <dbReference type="NCBI Taxonomy" id="299642"/>
    <lineage>
        <taxon>Eukaryota</taxon>
        <taxon>Metazoa</taxon>
        <taxon>Ecdysozoa</taxon>
        <taxon>Arthropoda</taxon>
        <taxon>Chelicerata</taxon>
        <taxon>Arachnida</taxon>
        <taxon>Araneae</taxon>
        <taxon>Araneomorphae</taxon>
        <taxon>Entelegynae</taxon>
        <taxon>Araneoidea</taxon>
        <taxon>Nephilidae</taxon>
        <taxon>Nephila</taxon>
    </lineage>
</organism>
<gene>
    <name evidence="2" type="ORF">NPIL_89251</name>
</gene>
<name>A0A8X6UNZ0_NEPPI</name>
<comment type="caution">
    <text evidence="2">The sequence shown here is derived from an EMBL/GenBank/DDBJ whole genome shotgun (WGS) entry which is preliminary data.</text>
</comment>
<evidence type="ECO:0000313" key="2">
    <source>
        <dbReference type="EMBL" id="GFU35339.1"/>
    </source>
</evidence>
<keyword evidence="3" id="KW-1185">Reference proteome</keyword>
<dbReference type="AlphaFoldDB" id="A0A8X6UNZ0"/>
<sequence>MILFAWLWFTIRFLFFNYWEIIFLLPILISLDGLFEINTKHQEHQGDKDPPEIGLATQKETEINEQRTYSTELDILIKKNDRRRKEENIEENTRKEIEMEFVGKNRY</sequence>
<dbReference type="Proteomes" id="UP000887013">
    <property type="component" value="Unassembled WGS sequence"/>
</dbReference>
<proteinExistence type="predicted"/>
<feature type="transmembrane region" description="Helical" evidence="1">
    <location>
        <begin position="6"/>
        <end position="31"/>
    </location>
</feature>
<protein>
    <submittedName>
        <fullName evidence="2">Uncharacterized protein</fullName>
    </submittedName>
</protein>